<comment type="similarity">
    <text evidence="2">Belongs to the PA-phosphatase related phosphoesterase family.</text>
</comment>
<dbReference type="GO" id="GO:0006644">
    <property type="term" value="P:phospholipid metabolic process"/>
    <property type="evidence" value="ECO:0007669"/>
    <property type="project" value="InterPro"/>
</dbReference>
<evidence type="ECO:0000256" key="4">
    <source>
        <dbReference type="ARBA" id="ARBA00022989"/>
    </source>
</evidence>
<reference evidence="8" key="1">
    <citation type="submission" date="2021-01" db="EMBL/GenBank/DDBJ databases">
        <authorList>
            <person name="Corre E."/>
            <person name="Pelletier E."/>
            <person name="Niang G."/>
            <person name="Scheremetjew M."/>
            <person name="Finn R."/>
            <person name="Kale V."/>
            <person name="Holt S."/>
            <person name="Cochrane G."/>
            <person name="Meng A."/>
            <person name="Brown T."/>
            <person name="Cohen L."/>
        </authorList>
    </citation>
    <scope>NUCLEOTIDE SEQUENCE</scope>
    <source>
        <strain evidence="8">WS</strain>
    </source>
</reference>
<feature type="transmembrane region" description="Helical" evidence="6">
    <location>
        <begin position="250"/>
        <end position="268"/>
    </location>
</feature>
<evidence type="ECO:0000256" key="1">
    <source>
        <dbReference type="ARBA" id="ARBA00004141"/>
    </source>
</evidence>
<evidence type="ECO:0000256" key="3">
    <source>
        <dbReference type="ARBA" id="ARBA00022692"/>
    </source>
</evidence>
<feature type="transmembrane region" description="Helical" evidence="6">
    <location>
        <begin position="143"/>
        <end position="164"/>
    </location>
</feature>
<evidence type="ECO:0000313" key="8">
    <source>
        <dbReference type="EMBL" id="CAD9077990.1"/>
    </source>
</evidence>
<gene>
    <name evidence="8" type="ORF">PCOS0759_LOCUS1222</name>
</gene>
<evidence type="ECO:0000256" key="5">
    <source>
        <dbReference type="ARBA" id="ARBA00023136"/>
    </source>
</evidence>
<dbReference type="GO" id="GO:0046839">
    <property type="term" value="P:phospholipid dephosphorylation"/>
    <property type="evidence" value="ECO:0007669"/>
    <property type="project" value="TreeGrafter"/>
</dbReference>
<dbReference type="InterPro" id="IPR043216">
    <property type="entry name" value="PAP-like"/>
</dbReference>
<organism evidence="8">
    <name type="scientific">Percolomonas cosmopolitus</name>
    <dbReference type="NCBI Taxonomy" id="63605"/>
    <lineage>
        <taxon>Eukaryota</taxon>
        <taxon>Discoba</taxon>
        <taxon>Heterolobosea</taxon>
        <taxon>Tetramitia</taxon>
        <taxon>Eutetramitia</taxon>
        <taxon>Percolomonadidae</taxon>
        <taxon>Percolomonas</taxon>
    </lineage>
</organism>
<proteinExistence type="inferred from homology"/>
<dbReference type="Pfam" id="PF01569">
    <property type="entry name" value="PAP2"/>
    <property type="match status" value="1"/>
</dbReference>
<dbReference type="SMART" id="SM00014">
    <property type="entry name" value="acidPPc"/>
    <property type="match status" value="1"/>
</dbReference>
<protein>
    <recommendedName>
        <fullName evidence="7">Phosphatidic acid phosphatase type 2/haloperoxidase domain-containing protein</fullName>
    </recommendedName>
</protein>
<feature type="transmembrane region" description="Helical" evidence="6">
    <location>
        <begin position="274"/>
        <end position="295"/>
    </location>
</feature>
<evidence type="ECO:0000256" key="2">
    <source>
        <dbReference type="ARBA" id="ARBA00008816"/>
    </source>
</evidence>
<dbReference type="SUPFAM" id="SSF48317">
    <property type="entry name" value="Acid phosphatase/Vanadium-dependent haloperoxidase"/>
    <property type="match status" value="1"/>
</dbReference>
<evidence type="ECO:0000259" key="7">
    <source>
        <dbReference type="SMART" id="SM00014"/>
    </source>
</evidence>
<accession>A0A7S1KNS2</accession>
<dbReference type="PANTHER" id="PTHR10165:SF103">
    <property type="entry name" value="PHOSPHOLIPID PHOSPHATASE HOMOLOG 1.2 HOMOLOG"/>
    <property type="match status" value="1"/>
</dbReference>
<dbReference type="GO" id="GO:0005886">
    <property type="term" value="C:plasma membrane"/>
    <property type="evidence" value="ECO:0007669"/>
    <property type="project" value="TreeGrafter"/>
</dbReference>
<sequence length="315" mass="35763">MSEKPLSIAISPQNDDYSESSPIAHNDTNNVYPKSTDRRKLFTGLAFSIICDVVILVILGICTLCAELDVWKITVERGFFLDDRSIQLPYKSGNTVPSSVAAIVGIVLPLMVILAVDFMVFFKYRVVRKRTFKRTPLLLVQNCANSVYAFLLHIFIVLLLTITLKSFLGALRPDFYWRCDPDLSKVEPGVNFITAEMQKTVCRGSARTIIEGRKSTPSGHASISMAGMFFAVLYLENIHYRRYFTALKPLLQFLLMLFALGTAASRIVDHKHSMFDVCSGMLLAIVVALYFEFVVRRRHITPLNKIFQFNERKRE</sequence>
<feature type="transmembrane region" description="Helical" evidence="6">
    <location>
        <begin position="221"/>
        <end position="238"/>
    </location>
</feature>
<keyword evidence="4 6" id="KW-1133">Transmembrane helix</keyword>
<feature type="transmembrane region" description="Helical" evidence="6">
    <location>
        <begin position="100"/>
        <end position="122"/>
    </location>
</feature>
<name>A0A7S1KNS2_9EUKA</name>
<dbReference type="EMBL" id="HBGD01001491">
    <property type="protein sequence ID" value="CAD9077990.1"/>
    <property type="molecule type" value="Transcribed_RNA"/>
</dbReference>
<dbReference type="InterPro" id="IPR000326">
    <property type="entry name" value="PAP2/HPO"/>
</dbReference>
<dbReference type="GO" id="GO:0008195">
    <property type="term" value="F:phosphatidate phosphatase activity"/>
    <property type="evidence" value="ECO:0007669"/>
    <property type="project" value="TreeGrafter"/>
</dbReference>
<dbReference type="AlphaFoldDB" id="A0A7S1KNS2"/>
<dbReference type="PANTHER" id="PTHR10165">
    <property type="entry name" value="LIPID PHOSPHATE PHOSPHATASE"/>
    <property type="match status" value="1"/>
</dbReference>
<dbReference type="GO" id="GO:0007165">
    <property type="term" value="P:signal transduction"/>
    <property type="evidence" value="ECO:0007669"/>
    <property type="project" value="TreeGrafter"/>
</dbReference>
<evidence type="ECO:0000256" key="6">
    <source>
        <dbReference type="SAM" id="Phobius"/>
    </source>
</evidence>
<keyword evidence="3 6" id="KW-0812">Transmembrane</keyword>
<keyword evidence="5 6" id="KW-0472">Membrane</keyword>
<feature type="domain" description="Phosphatidic acid phosphatase type 2/haloperoxidase" evidence="7">
    <location>
        <begin position="147"/>
        <end position="292"/>
    </location>
</feature>
<comment type="subcellular location">
    <subcellularLocation>
        <location evidence="1">Membrane</location>
        <topology evidence="1">Multi-pass membrane protein</topology>
    </subcellularLocation>
</comment>
<dbReference type="Gene3D" id="1.20.144.10">
    <property type="entry name" value="Phosphatidic acid phosphatase type 2/haloperoxidase"/>
    <property type="match status" value="1"/>
</dbReference>
<feature type="transmembrane region" description="Helical" evidence="6">
    <location>
        <begin position="41"/>
        <end position="61"/>
    </location>
</feature>
<dbReference type="InterPro" id="IPR036938">
    <property type="entry name" value="PAP2/HPO_sf"/>
</dbReference>